<dbReference type="HOGENOM" id="CLU_005531_0_0_11"/>
<feature type="transmembrane region" description="Helical" evidence="8">
    <location>
        <begin position="730"/>
        <end position="755"/>
    </location>
</feature>
<feature type="transmembrane region" description="Helical" evidence="8">
    <location>
        <begin position="1135"/>
        <end position="1157"/>
    </location>
</feature>
<comment type="subcellular location">
    <subcellularLocation>
        <location evidence="1">Cell membrane</location>
        <topology evidence="1">Multi-pass membrane protein</topology>
    </subcellularLocation>
</comment>
<dbReference type="GO" id="GO:0005886">
    <property type="term" value="C:plasma membrane"/>
    <property type="evidence" value="ECO:0007669"/>
    <property type="project" value="UniProtKB-SubCell"/>
</dbReference>
<sequence>MKNAFSKGVLRSITHSLGRFLAIAIIAALGTGFYAGLRMTGPDMRLAADQYFDATHMADLRVVSTLGLSDESLDMLRDVEGVEDVMPAREVDVLATVEDVQYTMRVQSFDTAAARASDTSDGVHAYSDDASYLNRPILVSGSWPEGPNECVLMADVVMDGSVAAGDTVTVLEGTQDVDETLSTRTYTVTGFVRSSYYVSPTSLGTTSLGSGALDQVMFVGDEGFASNAPYTEAFISVAGATDEAAGSDAYQAKVDEVAQRIEECGLAAARLDEVKSEAQKELDQQRADYETQKADAEAQLADGRTELDNAAAQLEDAAAQLSSGQAELDNAAATIAASEKELADGQAAYDTGAAELAGQRASAEAQLASAQAQIDDAQAQYDQAMATREELSSQLSQAQSGLDQVNAAIDANMPAIDQGIARAKRIVDGAKENIDKLDPSDPEYDKKLAALQSWLAFGEQTLSELQGQKDALLSQQAQFDDAVAQLTAGIAQIDAQTAGVPEQLSAARDELAAQRVAAEEAFATAQSRLDGAASQLASGRSQLDAGKQSYAAGAAELESGKAEYASGLESYEEGRAEYDEKAADAAAQFADAETKLADAQAEIDALEAPEIMVLDRTKNIGAESFVSDAGRIDRIAMVFPFIFFLVAALVSLTTMTRMVEEERVLIGTYKALGYSKARITSKYLIYAVVASGVGAAVGIVALSLFLPYFIMNAYSIIYAVPVRPTPIDPGMALLSAGLGVGITVAATCFAAASTLRETPAALMLPRAPKAGKRILLERVKLLWSRMSFSWKVTARNIFRYKRRFFMAVIGIAGCTALLLTGLGLQNAINDIIDKQFGEIYHYNMVVREADDVSQEDASAVGGILADTGLESAHAAAHTENMLAARVDDPNGEQQRFELIVPEDPQQFSEYVTMRERVGHDPLSLDGEGVVISEKLANELGLSTGETMLLFDEDAVGNATGEGREVRVSGIMENYVSQYAFATPEAFGKISDEAPAFTTLFVKATEDETQRAALSDELLAIDGVKTVGFNDETIESYRTMLKSVDAVVVVLVVAAAALAFVVLYNLTNINITERQREIATLKVLGFNAREVNAYIYRETLLLSAIGALVGCVLGIFMEGFVVVTAEVDQVMFGREIHALSFVTAFVLTMLFSVLVTLFMRKKLSDIDMVESLKSVE</sequence>
<keyword evidence="3 8" id="KW-0812">Transmembrane</keyword>
<evidence type="ECO:0000256" key="7">
    <source>
        <dbReference type="SAM" id="Coils"/>
    </source>
</evidence>
<feature type="transmembrane region" description="Helical" evidence="8">
    <location>
        <begin position="635"/>
        <end position="655"/>
    </location>
</feature>
<dbReference type="InterPro" id="IPR038766">
    <property type="entry name" value="Membrane_comp_ABC_pdt"/>
</dbReference>
<dbReference type="Gene3D" id="1.10.287.1490">
    <property type="match status" value="2"/>
</dbReference>
<evidence type="ECO:0000313" key="12">
    <source>
        <dbReference type="Proteomes" id="UP000006069"/>
    </source>
</evidence>
<evidence type="ECO:0000256" key="4">
    <source>
        <dbReference type="ARBA" id="ARBA00022989"/>
    </source>
</evidence>
<dbReference type="OrthoDB" id="5137249at2"/>
<evidence type="ECO:0000256" key="2">
    <source>
        <dbReference type="ARBA" id="ARBA00022475"/>
    </source>
</evidence>
<comment type="similarity">
    <text evidence="6">Belongs to the ABC-4 integral membrane protein family.</text>
</comment>
<proteinExistence type="inferred from homology"/>
<keyword evidence="2" id="KW-1003">Cell membrane</keyword>
<evidence type="ECO:0008006" key="13">
    <source>
        <dbReference type="Google" id="ProtNLM"/>
    </source>
</evidence>
<evidence type="ECO:0000256" key="3">
    <source>
        <dbReference type="ARBA" id="ARBA00022692"/>
    </source>
</evidence>
<reference evidence="11 12" key="1">
    <citation type="submission" date="2012-08" db="EMBL/GenBank/DDBJ databases">
        <title>The Genome Sequence of Slackia piriformis YIT 12062.</title>
        <authorList>
            <consortium name="The Broad Institute Genome Sequencing Platform"/>
            <person name="Earl A."/>
            <person name="Ward D."/>
            <person name="Feldgarden M."/>
            <person name="Gevers D."/>
            <person name="Morotomi M."/>
            <person name="Walker B."/>
            <person name="Young S.K."/>
            <person name="Zeng Q."/>
            <person name="Gargeya S."/>
            <person name="Fitzgerald M."/>
            <person name="Haas B."/>
            <person name="Abouelleil A."/>
            <person name="Alvarado L."/>
            <person name="Arachchi H.M."/>
            <person name="Berlin A.M."/>
            <person name="Chapman S.B."/>
            <person name="Goldberg J."/>
            <person name="Griggs A."/>
            <person name="Gujja S."/>
            <person name="Hansen M."/>
            <person name="Howarth C."/>
            <person name="Imamovic A."/>
            <person name="Larimer J."/>
            <person name="McCowen C."/>
            <person name="Montmayeur A."/>
            <person name="Murphy C."/>
            <person name="Neiman D."/>
            <person name="Pearson M."/>
            <person name="Priest M."/>
            <person name="Roberts A."/>
            <person name="Saif S."/>
            <person name="Shea T."/>
            <person name="Sisk P."/>
            <person name="Sykes S."/>
            <person name="Wortman J."/>
            <person name="Nusbaum C."/>
            <person name="Birren B."/>
        </authorList>
    </citation>
    <scope>NUCLEOTIDE SEQUENCE [LARGE SCALE GENOMIC DNA]</scope>
    <source>
        <strain evidence="11 12">YIT 12062</strain>
    </source>
</reference>
<feature type="domain" description="MacB-like periplasmic core" evidence="10">
    <location>
        <begin position="808"/>
        <end position="1015"/>
    </location>
</feature>
<dbReference type="InParanoid" id="K0YKJ1"/>
<feature type="transmembrane region" description="Helical" evidence="8">
    <location>
        <begin position="804"/>
        <end position="824"/>
    </location>
</feature>
<feature type="transmembrane region" description="Helical" evidence="8">
    <location>
        <begin position="1045"/>
        <end position="1065"/>
    </location>
</feature>
<evidence type="ECO:0000259" key="9">
    <source>
        <dbReference type="Pfam" id="PF02687"/>
    </source>
</evidence>
<evidence type="ECO:0000259" key="10">
    <source>
        <dbReference type="Pfam" id="PF12704"/>
    </source>
</evidence>
<dbReference type="InterPro" id="IPR003838">
    <property type="entry name" value="ABC3_permease_C"/>
</dbReference>
<dbReference type="InterPro" id="IPR025857">
    <property type="entry name" value="MacB_PCD"/>
</dbReference>
<dbReference type="PATRIC" id="fig|742818.3.peg.1614"/>
<keyword evidence="4 8" id="KW-1133">Transmembrane helix</keyword>
<keyword evidence="7" id="KW-0175">Coiled coil</keyword>
<feature type="transmembrane region" description="Helical" evidence="8">
    <location>
        <begin position="683"/>
        <end position="710"/>
    </location>
</feature>
<evidence type="ECO:0000256" key="1">
    <source>
        <dbReference type="ARBA" id="ARBA00004651"/>
    </source>
</evidence>
<feature type="domain" description="ABC3 transporter permease C-terminal" evidence="9">
    <location>
        <begin position="637"/>
        <end position="757"/>
    </location>
</feature>
<dbReference type="eggNOG" id="COG1196">
    <property type="taxonomic scope" value="Bacteria"/>
</dbReference>
<feature type="domain" description="ABC3 transporter permease C-terminal" evidence="9">
    <location>
        <begin position="1049"/>
        <end position="1163"/>
    </location>
</feature>
<feature type="coiled-coil region" evidence="7">
    <location>
        <begin position="568"/>
        <end position="602"/>
    </location>
</feature>
<dbReference type="eggNOG" id="COG0577">
    <property type="taxonomic scope" value="Bacteria"/>
</dbReference>
<dbReference type="PANTHER" id="PTHR30287">
    <property type="entry name" value="MEMBRANE COMPONENT OF PREDICTED ABC SUPERFAMILY METABOLITE UPTAKE TRANSPORTER"/>
    <property type="match status" value="1"/>
</dbReference>
<keyword evidence="5 8" id="KW-0472">Membrane</keyword>
<evidence type="ECO:0000256" key="6">
    <source>
        <dbReference type="ARBA" id="ARBA00038076"/>
    </source>
</evidence>
<feature type="coiled-coil region" evidence="7">
    <location>
        <begin position="353"/>
        <end position="408"/>
    </location>
</feature>
<name>K0YKJ1_9ACTN</name>
<gene>
    <name evidence="11" type="ORF">HMPREF9451_01527</name>
</gene>
<feature type="transmembrane region" description="Helical" evidence="8">
    <location>
        <begin position="20"/>
        <end position="37"/>
    </location>
</feature>
<organism evidence="11 12">
    <name type="scientific">Slackia piriformis YIT 12062</name>
    <dbReference type="NCBI Taxonomy" id="742818"/>
    <lineage>
        <taxon>Bacteria</taxon>
        <taxon>Bacillati</taxon>
        <taxon>Actinomycetota</taxon>
        <taxon>Coriobacteriia</taxon>
        <taxon>Eggerthellales</taxon>
        <taxon>Eggerthellaceae</taxon>
        <taxon>Slackia</taxon>
    </lineage>
</organism>
<protein>
    <recommendedName>
        <fullName evidence="13">ABC3 transporter permease protein domain-containing protein</fullName>
    </recommendedName>
</protein>
<feature type="coiled-coil region" evidence="7">
    <location>
        <begin position="268"/>
        <end position="327"/>
    </location>
</feature>
<keyword evidence="12" id="KW-1185">Reference proteome</keyword>
<dbReference type="SUPFAM" id="SSF57997">
    <property type="entry name" value="Tropomyosin"/>
    <property type="match status" value="1"/>
</dbReference>
<dbReference type="Proteomes" id="UP000006069">
    <property type="component" value="Unassembled WGS sequence"/>
</dbReference>
<accession>K0YKJ1</accession>
<dbReference type="Pfam" id="PF02687">
    <property type="entry name" value="FtsX"/>
    <property type="match status" value="2"/>
</dbReference>
<dbReference type="AlphaFoldDB" id="K0YKJ1"/>
<evidence type="ECO:0000256" key="5">
    <source>
        <dbReference type="ARBA" id="ARBA00023136"/>
    </source>
</evidence>
<comment type="caution">
    <text evidence="11">The sequence shown here is derived from an EMBL/GenBank/DDBJ whole genome shotgun (WGS) entry which is preliminary data.</text>
</comment>
<evidence type="ECO:0000256" key="8">
    <source>
        <dbReference type="SAM" id="Phobius"/>
    </source>
</evidence>
<dbReference type="Pfam" id="PF12704">
    <property type="entry name" value="MacB_PCD"/>
    <property type="match status" value="1"/>
</dbReference>
<dbReference type="RefSeq" id="WP_009139720.1">
    <property type="nucleotide sequence ID" value="NZ_JH815198.1"/>
</dbReference>
<evidence type="ECO:0000313" key="11">
    <source>
        <dbReference type="EMBL" id="EJZ84001.1"/>
    </source>
</evidence>
<dbReference type="EMBL" id="ADMD01000007">
    <property type="protein sequence ID" value="EJZ84001.1"/>
    <property type="molecule type" value="Genomic_DNA"/>
</dbReference>
<dbReference type="PANTHER" id="PTHR30287:SF1">
    <property type="entry name" value="INNER MEMBRANE PROTEIN"/>
    <property type="match status" value="1"/>
</dbReference>
<feature type="transmembrane region" description="Helical" evidence="8">
    <location>
        <begin position="1098"/>
        <end position="1123"/>
    </location>
</feature>